<feature type="region of interest" description="Disordered" evidence="1">
    <location>
        <begin position="32"/>
        <end position="51"/>
    </location>
</feature>
<accession>A0A9W5B6V8</accession>
<dbReference type="AlphaFoldDB" id="A0A9W5B6V8"/>
<dbReference type="Proteomes" id="UP000191933">
    <property type="component" value="Unassembled WGS sequence"/>
</dbReference>
<evidence type="ECO:0000313" key="2">
    <source>
        <dbReference type="EMBL" id="CUX02459.1"/>
    </source>
</evidence>
<name>A0A9W5B6V8_9HYPH</name>
<sequence>MVGPAAISMHSCPGITRAERSQLAAYASFVPSQQSSLGEDERSCADSNQRNSLPRRQLNIFKGRVVTGDLFGEKATDNNYHVELIRFDEPYGRYDADTATGFDEVASAAYHYSRRERSN</sequence>
<protein>
    <submittedName>
        <fullName evidence="2">Uncharacterized protein</fullName>
    </submittedName>
</protein>
<evidence type="ECO:0000313" key="3">
    <source>
        <dbReference type="Proteomes" id="UP000191933"/>
    </source>
</evidence>
<proteinExistence type="predicted"/>
<keyword evidence="3" id="KW-1185">Reference proteome</keyword>
<reference evidence="2 3" key="1">
    <citation type="submission" date="2016-01" db="EMBL/GenBank/DDBJ databases">
        <authorList>
            <person name="Regsiter A."/>
            <person name="william w."/>
        </authorList>
    </citation>
    <scope>NUCLEOTIDE SEQUENCE [LARGE SCALE GENOMIC DNA]</scope>
    <source>
        <strain evidence="2 3">CFBP 5494</strain>
    </source>
</reference>
<organism evidence="2 3">
    <name type="scientific">Agrobacterium genomosp. 2 str. CFBP 5494</name>
    <dbReference type="NCBI Taxonomy" id="1183436"/>
    <lineage>
        <taxon>Bacteria</taxon>
        <taxon>Pseudomonadati</taxon>
        <taxon>Pseudomonadota</taxon>
        <taxon>Alphaproteobacteria</taxon>
        <taxon>Hyphomicrobiales</taxon>
        <taxon>Rhizobiaceae</taxon>
        <taxon>Rhizobium/Agrobacterium group</taxon>
        <taxon>Agrobacterium</taxon>
        <taxon>Agrobacterium tumefaciens complex</taxon>
    </lineage>
</organism>
<gene>
    <name evidence="2" type="ORF">AGR2A_pa60032</name>
</gene>
<evidence type="ECO:0000256" key="1">
    <source>
        <dbReference type="SAM" id="MobiDB-lite"/>
    </source>
</evidence>
<comment type="caution">
    <text evidence="2">The sequence shown here is derived from an EMBL/GenBank/DDBJ whole genome shotgun (WGS) entry which is preliminary data.</text>
</comment>
<dbReference type="EMBL" id="FBVY01000044">
    <property type="protein sequence ID" value="CUX02459.1"/>
    <property type="molecule type" value="Genomic_DNA"/>
</dbReference>